<reference evidence="2 3" key="1">
    <citation type="journal article" date="2020" name="BMC Genomics">
        <title>Intraspecific diversification of the crop wild relative Brassica cretica Lam. using demographic model selection.</title>
        <authorList>
            <person name="Kioukis A."/>
            <person name="Michalopoulou V.A."/>
            <person name="Briers L."/>
            <person name="Pirintsos S."/>
            <person name="Studholme D.J."/>
            <person name="Pavlidis P."/>
            <person name="Sarris P.F."/>
        </authorList>
    </citation>
    <scope>NUCLEOTIDE SEQUENCE [LARGE SCALE GENOMIC DNA]</scope>
    <source>
        <strain evidence="3">cv. PFS-1207/04</strain>
    </source>
</reference>
<comment type="caution">
    <text evidence="2">The sequence shown here is derived from an EMBL/GenBank/DDBJ whole genome shotgun (WGS) entry which is preliminary data.</text>
</comment>
<keyword evidence="3" id="KW-1185">Reference proteome</keyword>
<sequence>MISTDVKKIERGVRRHCHDHIIVVVFFLGTNVVSSAKGPSLSMVVTVAVIFLDTSFLFLDSHLFCPVTIAHQIAEKTMVSIIDFVIYEANGWEGAAAVIICFSSYGREANSVALFA</sequence>
<organism evidence="2 3">
    <name type="scientific">Brassica cretica</name>
    <name type="common">Mustard</name>
    <dbReference type="NCBI Taxonomy" id="69181"/>
    <lineage>
        <taxon>Eukaryota</taxon>
        <taxon>Viridiplantae</taxon>
        <taxon>Streptophyta</taxon>
        <taxon>Embryophyta</taxon>
        <taxon>Tracheophyta</taxon>
        <taxon>Spermatophyta</taxon>
        <taxon>Magnoliopsida</taxon>
        <taxon>eudicotyledons</taxon>
        <taxon>Gunneridae</taxon>
        <taxon>Pentapetalae</taxon>
        <taxon>rosids</taxon>
        <taxon>malvids</taxon>
        <taxon>Brassicales</taxon>
        <taxon>Brassicaceae</taxon>
        <taxon>Brassiceae</taxon>
        <taxon>Brassica</taxon>
    </lineage>
</organism>
<evidence type="ECO:0000313" key="3">
    <source>
        <dbReference type="Proteomes" id="UP000266723"/>
    </source>
</evidence>
<dbReference type="EMBL" id="QGKV02000299">
    <property type="protein sequence ID" value="KAF3592624.1"/>
    <property type="molecule type" value="Genomic_DNA"/>
</dbReference>
<feature type="transmembrane region" description="Helical" evidence="1">
    <location>
        <begin position="40"/>
        <end position="59"/>
    </location>
</feature>
<evidence type="ECO:0000256" key="1">
    <source>
        <dbReference type="SAM" id="Phobius"/>
    </source>
</evidence>
<name>A0ABQ7E6N7_BRACR</name>
<accession>A0ABQ7E6N7</accession>
<proteinExistence type="predicted"/>
<keyword evidence="1" id="KW-1133">Transmembrane helix</keyword>
<evidence type="ECO:0000313" key="2">
    <source>
        <dbReference type="EMBL" id="KAF3592624.1"/>
    </source>
</evidence>
<gene>
    <name evidence="2" type="ORF">DY000_02022796</name>
</gene>
<protein>
    <submittedName>
        <fullName evidence="2">Uncharacterized protein</fullName>
    </submittedName>
</protein>
<keyword evidence="1" id="KW-0472">Membrane</keyword>
<keyword evidence="1" id="KW-0812">Transmembrane</keyword>
<dbReference type="Proteomes" id="UP000266723">
    <property type="component" value="Unassembled WGS sequence"/>
</dbReference>